<dbReference type="OrthoDB" id="2746273at2759"/>
<dbReference type="AlphaFoldDB" id="A0A2G8RTN1"/>
<reference evidence="1 2" key="1">
    <citation type="journal article" date="2015" name="Sci. Rep.">
        <title>Chromosome-level genome map provides insights into diverse defense mechanisms in the medicinal fungus Ganoderma sinense.</title>
        <authorList>
            <person name="Zhu Y."/>
            <person name="Xu J."/>
            <person name="Sun C."/>
            <person name="Zhou S."/>
            <person name="Xu H."/>
            <person name="Nelson D.R."/>
            <person name="Qian J."/>
            <person name="Song J."/>
            <person name="Luo H."/>
            <person name="Xiang L."/>
            <person name="Li Y."/>
            <person name="Xu Z."/>
            <person name="Ji A."/>
            <person name="Wang L."/>
            <person name="Lu S."/>
            <person name="Hayward A."/>
            <person name="Sun W."/>
            <person name="Li X."/>
            <person name="Schwartz D.C."/>
            <person name="Wang Y."/>
            <person name="Chen S."/>
        </authorList>
    </citation>
    <scope>NUCLEOTIDE SEQUENCE [LARGE SCALE GENOMIC DNA]</scope>
    <source>
        <strain evidence="1 2">ZZ0214-1</strain>
    </source>
</reference>
<dbReference type="SUPFAM" id="SSF52047">
    <property type="entry name" value="RNI-like"/>
    <property type="match status" value="1"/>
</dbReference>
<protein>
    <recommendedName>
        <fullName evidence="3">F-box domain-containing protein</fullName>
    </recommendedName>
</protein>
<organism evidence="1 2">
    <name type="scientific">Ganoderma sinense ZZ0214-1</name>
    <dbReference type="NCBI Taxonomy" id="1077348"/>
    <lineage>
        <taxon>Eukaryota</taxon>
        <taxon>Fungi</taxon>
        <taxon>Dikarya</taxon>
        <taxon>Basidiomycota</taxon>
        <taxon>Agaricomycotina</taxon>
        <taxon>Agaricomycetes</taxon>
        <taxon>Polyporales</taxon>
        <taxon>Polyporaceae</taxon>
        <taxon>Ganoderma</taxon>
    </lineage>
</organism>
<evidence type="ECO:0008006" key="3">
    <source>
        <dbReference type="Google" id="ProtNLM"/>
    </source>
</evidence>
<evidence type="ECO:0000313" key="1">
    <source>
        <dbReference type="EMBL" id="PIL24875.1"/>
    </source>
</evidence>
<gene>
    <name evidence="1" type="ORF">GSI_12762</name>
</gene>
<dbReference type="EMBL" id="AYKW01000056">
    <property type="protein sequence ID" value="PIL24875.1"/>
    <property type="molecule type" value="Genomic_DNA"/>
</dbReference>
<dbReference type="Proteomes" id="UP000230002">
    <property type="component" value="Unassembled WGS sequence"/>
</dbReference>
<keyword evidence="2" id="KW-1185">Reference proteome</keyword>
<proteinExistence type="predicted"/>
<comment type="caution">
    <text evidence="1">The sequence shown here is derived from an EMBL/GenBank/DDBJ whole genome shotgun (WGS) entry which is preliminary data.</text>
</comment>
<sequence>MLETKIGGSLSNEGAASDRVLRELLERSSPRSLKLYVSEFPPLLRDILQPHFSRITGFKAGISLDNLPDLYEAINVGLPTLNSLEIRMSQHGAELARSLREARSTSPNLLPHLEQSSVPCLRTLVIPGFLFTNSSALPSLASLDLSNCSCHFCKHRFSPRPDVLLRALARTVNLQRLIFQRCLLQYSDFSSAHPTAVALPHLKYFEGYETPAILQDALESISPPPTASLGVRFWPVGVSRSFHDLIPRRADYQALLSTVDEVDIVARFVETRASSLLLRGYSRARAEPRVSIDMPGRRTMEREGLASELDGPLLVIRDLRRLLEPAAVTKLQVHIEDGVPGDAVFRQGEWAVLFDAFPGLTSLVVEYRHHCPTGQSLLQPAVPSWSRDLRDRECACSISDGWRGLLTALGRPTDPSRVLASPALQQLELWVVLGQTFADFCALLRETLEDRNEALDRRLAHCVVWLRSGRCHADRNLGQIRRPEPPSEETRGRVEELLRGLVDGFKVNVDPHGN</sequence>
<name>A0A2G8RTN1_9APHY</name>
<accession>A0A2G8RTN1</accession>
<evidence type="ECO:0000313" key="2">
    <source>
        <dbReference type="Proteomes" id="UP000230002"/>
    </source>
</evidence>